<organism evidence="2 3">
    <name type="scientific">Didymodactylos carnosus</name>
    <dbReference type="NCBI Taxonomy" id="1234261"/>
    <lineage>
        <taxon>Eukaryota</taxon>
        <taxon>Metazoa</taxon>
        <taxon>Spiralia</taxon>
        <taxon>Gnathifera</taxon>
        <taxon>Rotifera</taxon>
        <taxon>Eurotatoria</taxon>
        <taxon>Bdelloidea</taxon>
        <taxon>Philodinida</taxon>
        <taxon>Philodinidae</taxon>
        <taxon>Didymodactylos</taxon>
    </lineage>
</organism>
<dbReference type="InterPro" id="IPR006379">
    <property type="entry name" value="HAD-SF_hydro_IIB"/>
</dbReference>
<name>A0A8S2GCX2_9BILA</name>
<dbReference type="PANTHER" id="PTHR10000:SF8">
    <property type="entry name" value="HAD SUPERFAMILY HYDROLASE-LIKE, TYPE 3"/>
    <property type="match status" value="1"/>
</dbReference>
<comment type="caution">
    <text evidence="2">The sequence shown here is derived from an EMBL/GenBank/DDBJ whole genome shotgun (WGS) entry which is preliminary data.</text>
</comment>
<dbReference type="GO" id="GO:0016791">
    <property type="term" value="F:phosphatase activity"/>
    <property type="evidence" value="ECO:0007669"/>
    <property type="project" value="TreeGrafter"/>
</dbReference>
<dbReference type="GO" id="GO:0000287">
    <property type="term" value="F:magnesium ion binding"/>
    <property type="evidence" value="ECO:0007669"/>
    <property type="project" value="TreeGrafter"/>
</dbReference>
<dbReference type="Pfam" id="PF08282">
    <property type="entry name" value="Hydrolase_3"/>
    <property type="match status" value="1"/>
</dbReference>
<dbReference type="EMBL" id="CAJOBA010000001">
    <property type="protein sequence ID" value="CAF3492027.1"/>
    <property type="molecule type" value="Genomic_DNA"/>
</dbReference>
<accession>A0A8S2GCX2</accession>
<evidence type="ECO:0000313" key="1">
    <source>
        <dbReference type="EMBL" id="CAF0720850.1"/>
    </source>
</evidence>
<dbReference type="Proteomes" id="UP000682733">
    <property type="component" value="Unassembled WGS sequence"/>
</dbReference>
<proteinExistence type="predicted"/>
<sequence>MGNASLKIKDITKFLTKTNREHGVGHAINTLILHRGKNFCDEIEIIAIDLDGTLLLPDLTIAPSTILAIQKAHQTGCRIVIATGRNVADAIRYFDFLGLPHQTYMVTNNGAIIYDLSKRDFIYSKTMSQSLIVSLFDFINEQAIVLKHQAATISISYLDGTNALIGSPVSSDSLEDMPRSRIAFENCGQHIPGGPIVKFLVYTPNTTPTIEVN</sequence>
<evidence type="ECO:0000313" key="2">
    <source>
        <dbReference type="EMBL" id="CAF3492027.1"/>
    </source>
</evidence>
<dbReference type="PROSITE" id="PS01228">
    <property type="entry name" value="COF_1"/>
    <property type="match status" value="1"/>
</dbReference>
<dbReference type="AlphaFoldDB" id="A0A8S2GCX2"/>
<dbReference type="EMBL" id="CAJNOK010000001">
    <property type="protein sequence ID" value="CAF0720850.1"/>
    <property type="molecule type" value="Genomic_DNA"/>
</dbReference>
<dbReference type="SUPFAM" id="SSF56784">
    <property type="entry name" value="HAD-like"/>
    <property type="match status" value="1"/>
</dbReference>
<dbReference type="PANTHER" id="PTHR10000">
    <property type="entry name" value="PHOSPHOSERINE PHOSPHATASE"/>
    <property type="match status" value="1"/>
</dbReference>
<evidence type="ECO:0000313" key="3">
    <source>
        <dbReference type="Proteomes" id="UP000682733"/>
    </source>
</evidence>
<protein>
    <submittedName>
        <fullName evidence="2">Uncharacterized protein</fullName>
    </submittedName>
</protein>
<gene>
    <name evidence="1" type="ORF">OVA965_LOCUS30</name>
    <name evidence="2" type="ORF">TMI583_LOCUS30</name>
</gene>
<dbReference type="InterPro" id="IPR023214">
    <property type="entry name" value="HAD_sf"/>
</dbReference>
<dbReference type="Proteomes" id="UP000677228">
    <property type="component" value="Unassembled WGS sequence"/>
</dbReference>
<dbReference type="GO" id="GO:0005829">
    <property type="term" value="C:cytosol"/>
    <property type="evidence" value="ECO:0007669"/>
    <property type="project" value="TreeGrafter"/>
</dbReference>
<dbReference type="Gene3D" id="3.40.50.1000">
    <property type="entry name" value="HAD superfamily/HAD-like"/>
    <property type="match status" value="1"/>
</dbReference>
<dbReference type="InterPro" id="IPR036412">
    <property type="entry name" value="HAD-like_sf"/>
</dbReference>
<reference evidence="2" key="1">
    <citation type="submission" date="2021-02" db="EMBL/GenBank/DDBJ databases">
        <authorList>
            <person name="Nowell W R."/>
        </authorList>
    </citation>
    <scope>NUCLEOTIDE SEQUENCE</scope>
</reference>
<dbReference type="NCBIfam" id="TIGR01484">
    <property type="entry name" value="HAD-SF-IIB"/>
    <property type="match status" value="1"/>
</dbReference>